<keyword evidence="3" id="KW-1185">Reference proteome</keyword>
<evidence type="ECO:0000313" key="2">
    <source>
        <dbReference type="EMBL" id="GGF67637.1"/>
    </source>
</evidence>
<feature type="region of interest" description="Disordered" evidence="1">
    <location>
        <begin position="40"/>
        <end position="66"/>
    </location>
</feature>
<reference evidence="2" key="1">
    <citation type="journal article" date="2014" name="Int. J. Syst. Evol. Microbiol.">
        <title>Complete genome sequence of Corynebacterium casei LMG S-19264T (=DSM 44701T), isolated from a smear-ripened cheese.</title>
        <authorList>
            <consortium name="US DOE Joint Genome Institute (JGI-PGF)"/>
            <person name="Walter F."/>
            <person name="Albersmeier A."/>
            <person name="Kalinowski J."/>
            <person name="Ruckert C."/>
        </authorList>
    </citation>
    <scope>NUCLEOTIDE SEQUENCE</scope>
    <source>
        <strain evidence="2">CGMCC 1.15254</strain>
    </source>
</reference>
<dbReference type="RefSeq" id="WP_188664977.1">
    <property type="nucleotide sequence ID" value="NZ_BMHV01000015.1"/>
</dbReference>
<sequence length="66" mass="7456">MGGWNCPNEVKGQCKHVPGYKCDPGMKGCVLFGKFRFANTDKNSPSKERERQEALDAHIAKNFNNR</sequence>
<proteinExistence type="predicted"/>
<organism evidence="2 3">
    <name type="scientific">Terasakiella brassicae</name>
    <dbReference type="NCBI Taxonomy" id="1634917"/>
    <lineage>
        <taxon>Bacteria</taxon>
        <taxon>Pseudomonadati</taxon>
        <taxon>Pseudomonadota</taxon>
        <taxon>Alphaproteobacteria</taxon>
        <taxon>Rhodospirillales</taxon>
        <taxon>Terasakiellaceae</taxon>
        <taxon>Terasakiella</taxon>
    </lineage>
</organism>
<gene>
    <name evidence="2" type="ORF">GCM10011332_22170</name>
</gene>
<comment type="caution">
    <text evidence="2">The sequence shown here is derived from an EMBL/GenBank/DDBJ whole genome shotgun (WGS) entry which is preliminary data.</text>
</comment>
<dbReference type="EMBL" id="BMHV01000015">
    <property type="protein sequence ID" value="GGF67637.1"/>
    <property type="molecule type" value="Genomic_DNA"/>
</dbReference>
<accession>A0A917FBI9</accession>
<name>A0A917FBI9_9PROT</name>
<dbReference type="Proteomes" id="UP000632498">
    <property type="component" value="Unassembled WGS sequence"/>
</dbReference>
<feature type="compositionally biased region" description="Basic and acidic residues" evidence="1">
    <location>
        <begin position="44"/>
        <end position="59"/>
    </location>
</feature>
<evidence type="ECO:0000256" key="1">
    <source>
        <dbReference type="SAM" id="MobiDB-lite"/>
    </source>
</evidence>
<dbReference type="AlphaFoldDB" id="A0A917FBI9"/>
<protein>
    <submittedName>
        <fullName evidence="2">Uncharacterized protein</fullName>
    </submittedName>
</protein>
<evidence type="ECO:0000313" key="3">
    <source>
        <dbReference type="Proteomes" id="UP000632498"/>
    </source>
</evidence>
<reference evidence="2" key="2">
    <citation type="submission" date="2020-09" db="EMBL/GenBank/DDBJ databases">
        <authorList>
            <person name="Sun Q."/>
            <person name="Zhou Y."/>
        </authorList>
    </citation>
    <scope>NUCLEOTIDE SEQUENCE</scope>
    <source>
        <strain evidence="2">CGMCC 1.15254</strain>
    </source>
</reference>